<feature type="region of interest" description="Disordered" evidence="2">
    <location>
        <begin position="1"/>
        <end position="25"/>
    </location>
</feature>
<protein>
    <submittedName>
        <fullName evidence="3">Uncharacterized protein</fullName>
    </submittedName>
</protein>
<feature type="compositionally biased region" description="Basic and acidic residues" evidence="2">
    <location>
        <begin position="8"/>
        <end position="19"/>
    </location>
</feature>
<evidence type="ECO:0000256" key="1">
    <source>
        <dbReference type="SAM" id="Coils"/>
    </source>
</evidence>
<dbReference type="Gene3D" id="1.10.287.1490">
    <property type="match status" value="1"/>
</dbReference>
<dbReference type="OrthoDB" id="6150046at2759"/>
<feature type="compositionally biased region" description="Basic and acidic residues" evidence="2">
    <location>
        <begin position="359"/>
        <end position="372"/>
    </location>
</feature>
<comment type="caution">
    <text evidence="3">The sequence shown here is derived from an EMBL/GenBank/DDBJ whole genome shotgun (WGS) entry which is preliminary data.</text>
</comment>
<feature type="region of interest" description="Disordered" evidence="2">
    <location>
        <begin position="302"/>
        <end position="419"/>
    </location>
</feature>
<reference evidence="3" key="2">
    <citation type="submission" date="2020-11" db="EMBL/GenBank/DDBJ databases">
        <authorList>
            <person name="McCartney M.A."/>
            <person name="Auch B."/>
            <person name="Kono T."/>
            <person name="Mallez S."/>
            <person name="Becker A."/>
            <person name="Gohl D.M."/>
            <person name="Silverstein K.A.T."/>
            <person name="Koren S."/>
            <person name="Bechman K.B."/>
            <person name="Herman A."/>
            <person name="Abrahante J.E."/>
            <person name="Garbe J."/>
        </authorList>
    </citation>
    <scope>NUCLEOTIDE SEQUENCE</scope>
    <source>
        <strain evidence="3">Duluth1</strain>
        <tissue evidence="3">Whole animal</tissue>
    </source>
</reference>
<evidence type="ECO:0000313" key="4">
    <source>
        <dbReference type="Proteomes" id="UP000828390"/>
    </source>
</evidence>
<keyword evidence="4" id="KW-1185">Reference proteome</keyword>
<gene>
    <name evidence="3" type="ORF">DPMN_145629</name>
</gene>
<sequence>MTSLGVRFPDDVDHSKMDPPPEYYDVETRRSIGNVDDQIRTTIIELEESKQEYLKIKAFNKNLETKINEADADRKSLQTKLDSLKAKLAVSNANVTKFNDEKESLQTSLNESQVLVARLEERLTATSSELDRLRDPANPESNFSIRKHVVNDKKEIKKLKADHETEIANLDNDKATATQRDSEIKKLEKELSRLQEQLRTCQEDRAKALEDEIAERKKKEEIIQNYRQIKEDKKSYEQKLKDARIQLGVKVSGRNVNVKLAEEMKVNEKKQQKQLNSIEKRLKDALADLDILKNQHKMSKTAMSINKYTKRNKDKEKNGGGSTGSGDSRVSVALTGTGPVRFVTKSKKSLDAAAGSVTDRPKKQSDGVKDKAAGSQTDRPGQKGHSIQNLPSKQDSIGKGDHRNSVQFVPPPKAKLKGV</sequence>
<dbReference type="EMBL" id="JAIWYP010000007">
    <property type="protein sequence ID" value="KAH3792138.1"/>
    <property type="molecule type" value="Genomic_DNA"/>
</dbReference>
<keyword evidence="1" id="KW-0175">Coiled coil</keyword>
<evidence type="ECO:0000313" key="3">
    <source>
        <dbReference type="EMBL" id="KAH3792138.1"/>
    </source>
</evidence>
<organism evidence="3 4">
    <name type="scientific">Dreissena polymorpha</name>
    <name type="common">Zebra mussel</name>
    <name type="synonym">Mytilus polymorpha</name>
    <dbReference type="NCBI Taxonomy" id="45954"/>
    <lineage>
        <taxon>Eukaryota</taxon>
        <taxon>Metazoa</taxon>
        <taxon>Spiralia</taxon>
        <taxon>Lophotrochozoa</taxon>
        <taxon>Mollusca</taxon>
        <taxon>Bivalvia</taxon>
        <taxon>Autobranchia</taxon>
        <taxon>Heteroconchia</taxon>
        <taxon>Euheterodonta</taxon>
        <taxon>Imparidentia</taxon>
        <taxon>Neoheterodontei</taxon>
        <taxon>Myida</taxon>
        <taxon>Dreissenoidea</taxon>
        <taxon>Dreissenidae</taxon>
        <taxon>Dreissena</taxon>
    </lineage>
</organism>
<feature type="compositionally biased region" description="Polar residues" evidence="2">
    <location>
        <begin position="374"/>
        <end position="395"/>
    </location>
</feature>
<accession>A0A9D4J1D4</accession>
<feature type="coiled-coil region" evidence="1">
    <location>
        <begin position="60"/>
        <end position="129"/>
    </location>
</feature>
<dbReference type="Proteomes" id="UP000828390">
    <property type="component" value="Unassembled WGS sequence"/>
</dbReference>
<evidence type="ECO:0000256" key="2">
    <source>
        <dbReference type="SAM" id="MobiDB-lite"/>
    </source>
</evidence>
<reference evidence="3" key="1">
    <citation type="journal article" date="2019" name="bioRxiv">
        <title>The Genome of the Zebra Mussel, Dreissena polymorpha: A Resource for Invasive Species Research.</title>
        <authorList>
            <person name="McCartney M.A."/>
            <person name="Auch B."/>
            <person name="Kono T."/>
            <person name="Mallez S."/>
            <person name="Zhang Y."/>
            <person name="Obille A."/>
            <person name="Becker A."/>
            <person name="Abrahante J.E."/>
            <person name="Garbe J."/>
            <person name="Badalamenti J.P."/>
            <person name="Herman A."/>
            <person name="Mangelson H."/>
            <person name="Liachko I."/>
            <person name="Sullivan S."/>
            <person name="Sone E.D."/>
            <person name="Koren S."/>
            <person name="Silverstein K.A.T."/>
            <person name="Beckman K.B."/>
            <person name="Gohl D.M."/>
        </authorList>
    </citation>
    <scope>NUCLEOTIDE SEQUENCE</scope>
    <source>
        <strain evidence="3">Duluth1</strain>
        <tissue evidence="3">Whole animal</tissue>
    </source>
</reference>
<proteinExistence type="predicted"/>
<name>A0A9D4J1D4_DREPO</name>
<feature type="coiled-coil region" evidence="1">
    <location>
        <begin position="153"/>
        <end position="295"/>
    </location>
</feature>
<dbReference type="AlphaFoldDB" id="A0A9D4J1D4"/>